<accession>A0ABR4MSU6</accession>
<sequence>MLSLYGLLIASSLALAHTHHHTQKTLPQTPLSRGNALEVSTPASGASSPRIFASNATDSPFKLDQFDSATLFFLAMNLPGLHAPPLEPLSHSLSSHHVVQHAHCAATSAVSPLFTCSSPAPQVSAALLGPAIHHQSPLFGSLPMADQGPGRAYDRSDLGDTSSTNMDAPLSHEIRDRDSAGGGPKTNISTSSATEWPALNVSVAQPAHTVAGSAGPATDAASKEARGDTERDQGSLKTETVRLGHRSSKSSTGENLAGAGTAASSVSLIIALTALICTF</sequence>
<feature type="region of interest" description="Disordered" evidence="1">
    <location>
        <begin position="21"/>
        <end position="48"/>
    </location>
</feature>
<keyword evidence="2" id="KW-0732">Signal</keyword>
<feature type="compositionally biased region" description="Basic and acidic residues" evidence="1">
    <location>
        <begin position="170"/>
        <end position="179"/>
    </location>
</feature>
<dbReference type="EMBL" id="JABSNW010000001">
    <property type="protein sequence ID" value="KAL2891333.1"/>
    <property type="molecule type" value="Genomic_DNA"/>
</dbReference>
<organism evidence="3 4">
    <name type="scientific">Ceratocystis lukuohia</name>
    <dbReference type="NCBI Taxonomy" id="2019550"/>
    <lineage>
        <taxon>Eukaryota</taxon>
        <taxon>Fungi</taxon>
        <taxon>Dikarya</taxon>
        <taxon>Ascomycota</taxon>
        <taxon>Pezizomycotina</taxon>
        <taxon>Sordariomycetes</taxon>
        <taxon>Hypocreomycetidae</taxon>
        <taxon>Microascales</taxon>
        <taxon>Ceratocystidaceae</taxon>
        <taxon>Ceratocystis</taxon>
    </lineage>
</organism>
<evidence type="ECO:0000313" key="4">
    <source>
        <dbReference type="Proteomes" id="UP001610728"/>
    </source>
</evidence>
<name>A0ABR4MSU6_9PEZI</name>
<keyword evidence="4" id="KW-1185">Reference proteome</keyword>
<evidence type="ECO:0000256" key="2">
    <source>
        <dbReference type="SAM" id="SignalP"/>
    </source>
</evidence>
<dbReference type="Proteomes" id="UP001610728">
    <property type="component" value="Unassembled WGS sequence"/>
</dbReference>
<feature type="chain" id="PRO_5045202292" evidence="2">
    <location>
        <begin position="17"/>
        <end position="279"/>
    </location>
</feature>
<feature type="compositionally biased region" description="Basic and acidic residues" evidence="1">
    <location>
        <begin position="221"/>
        <end position="242"/>
    </location>
</feature>
<feature type="signal peptide" evidence="2">
    <location>
        <begin position="1"/>
        <end position="16"/>
    </location>
</feature>
<gene>
    <name evidence="3" type="ORF">HOO65_010691</name>
</gene>
<protein>
    <submittedName>
        <fullName evidence="3">Uncharacterized protein</fullName>
    </submittedName>
</protein>
<proteinExistence type="predicted"/>
<feature type="region of interest" description="Disordered" evidence="1">
    <location>
        <begin position="139"/>
        <end position="191"/>
    </location>
</feature>
<evidence type="ECO:0000256" key="1">
    <source>
        <dbReference type="SAM" id="MobiDB-lite"/>
    </source>
</evidence>
<reference evidence="3 4" key="1">
    <citation type="submission" date="2020-05" db="EMBL/GenBank/DDBJ databases">
        <title>Ceratocystis lukuohia genome.</title>
        <authorList>
            <person name="Harrington T.C."/>
            <person name="Kim K."/>
            <person name="Mayers C.G."/>
        </authorList>
    </citation>
    <scope>NUCLEOTIDE SEQUENCE [LARGE SCALE GENOMIC DNA]</scope>
    <source>
        <strain evidence="3 4">C4212</strain>
    </source>
</reference>
<evidence type="ECO:0000313" key="3">
    <source>
        <dbReference type="EMBL" id="KAL2891333.1"/>
    </source>
</evidence>
<feature type="region of interest" description="Disordered" evidence="1">
    <location>
        <begin position="209"/>
        <end position="258"/>
    </location>
</feature>
<dbReference type="GeneID" id="98114937"/>
<dbReference type="RefSeq" id="XP_070862513.1">
    <property type="nucleotide sequence ID" value="XM_071006007.1"/>
</dbReference>
<comment type="caution">
    <text evidence="3">The sequence shown here is derived from an EMBL/GenBank/DDBJ whole genome shotgun (WGS) entry which is preliminary data.</text>
</comment>